<reference evidence="2" key="1">
    <citation type="submission" date="2019-08" db="EMBL/GenBank/DDBJ databases">
        <authorList>
            <person name="Kucharzyk K."/>
            <person name="Murdoch R.W."/>
            <person name="Higgins S."/>
            <person name="Loffler F."/>
        </authorList>
    </citation>
    <scope>NUCLEOTIDE SEQUENCE</scope>
</reference>
<keyword evidence="1" id="KW-0812">Transmembrane</keyword>
<name>A0A645IGA0_9ZZZZ</name>
<dbReference type="AlphaFoldDB" id="A0A645IGA0"/>
<organism evidence="2">
    <name type="scientific">bioreactor metagenome</name>
    <dbReference type="NCBI Taxonomy" id="1076179"/>
    <lineage>
        <taxon>unclassified sequences</taxon>
        <taxon>metagenomes</taxon>
        <taxon>ecological metagenomes</taxon>
    </lineage>
</organism>
<evidence type="ECO:0000313" key="2">
    <source>
        <dbReference type="EMBL" id="MPN50317.1"/>
    </source>
</evidence>
<evidence type="ECO:0000256" key="1">
    <source>
        <dbReference type="SAM" id="Phobius"/>
    </source>
</evidence>
<protein>
    <submittedName>
        <fullName evidence="2">Uncharacterized protein</fullName>
    </submittedName>
</protein>
<comment type="caution">
    <text evidence="2">The sequence shown here is derived from an EMBL/GenBank/DDBJ whole genome shotgun (WGS) entry which is preliminary data.</text>
</comment>
<gene>
    <name evidence="2" type="ORF">SDC9_197943</name>
</gene>
<accession>A0A645IGA0</accession>
<sequence>MPKVRCHFISVIMNTFKAIWYIIAMFIFQFLDA</sequence>
<dbReference type="EMBL" id="VSSQ01114394">
    <property type="protein sequence ID" value="MPN50317.1"/>
    <property type="molecule type" value="Genomic_DNA"/>
</dbReference>
<feature type="transmembrane region" description="Helical" evidence="1">
    <location>
        <begin position="12"/>
        <end position="31"/>
    </location>
</feature>
<keyword evidence="1" id="KW-1133">Transmembrane helix</keyword>
<keyword evidence="1" id="KW-0472">Membrane</keyword>
<proteinExistence type="predicted"/>